<dbReference type="NCBIfam" id="TIGR00081">
    <property type="entry name" value="purC"/>
    <property type="match status" value="1"/>
</dbReference>
<name>A0A235BS02_UNCW3</name>
<evidence type="ECO:0000313" key="11">
    <source>
        <dbReference type="Proteomes" id="UP000215559"/>
    </source>
</evidence>
<gene>
    <name evidence="8" type="primary">purC</name>
    <name evidence="10" type="ORF">CH330_06920</name>
</gene>
<dbReference type="HAMAP" id="MF_00137">
    <property type="entry name" value="SAICAR_synth"/>
    <property type="match status" value="1"/>
</dbReference>
<evidence type="ECO:0000256" key="2">
    <source>
        <dbReference type="ARBA" id="ARBA00010190"/>
    </source>
</evidence>
<keyword evidence="4 8" id="KW-0547">Nucleotide-binding</keyword>
<dbReference type="GO" id="GO:0005524">
    <property type="term" value="F:ATP binding"/>
    <property type="evidence" value="ECO:0007669"/>
    <property type="project" value="UniProtKB-KW"/>
</dbReference>
<dbReference type="Gene3D" id="3.30.470.20">
    <property type="entry name" value="ATP-grasp fold, B domain"/>
    <property type="match status" value="1"/>
</dbReference>
<evidence type="ECO:0000256" key="3">
    <source>
        <dbReference type="ARBA" id="ARBA00022598"/>
    </source>
</evidence>
<evidence type="ECO:0000256" key="6">
    <source>
        <dbReference type="ARBA" id="ARBA00022840"/>
    </source>
</evidence>
<dbReference type="GO" id="GO:0004639">
    <property type="term" value="F:phosphoribosylaminoimidazolesuccinocarboxamide synthase activity"/>
    <property type="evidence" value="ECO:0007669"/>
    <property type="project" value="UniProtKB-UniRule"/>
</dbReference>
<evidence type="ECO:0000256" key="7">
    <source>
        <dbReference type="ARBA" id="ARBA00048475"/>
    </source>
</evidence>
<dbReference type="EC" id="6.3.2.6" evidence="8"/>
<evidence type="ECO:0000313" key="10">
    <source>
        <dbReference type="EMBL" id="OYD15004.1"/>
    </source>
</evidence>
<protein>
    <recommendedName>
        <fullName evidence="8">Phosphoribosylaminoimidazole-succinocarboxamide synthase</fullName>
        <ecNumber evidence="8">6.3.2.6</ecNumber>
    </recommendedName>
    <alternativeName>
        <fullName evidence="8">SAICAR synthetase</fullName>
    </alternativeName>
</protein>
<evidence type="ECO:0000256" key="8">
    <source>
        <dbReference type="HAMAP-Rule" id="MF_00137"/>
    </source>
</evidence>
<keyword evidence="5 8" id="KW-0658">Purine biosynthesis</keyword>
<comment type="catalytic activity">
    <reaction evidence="7 8">
        <text>5-amino-1-(5-phospho-D-ribosyl)imidazole-4-carboxylate + L-aspartate + ATP = (2S)-2-[5-amino-1-(5-phospho-beta-D-ribosyl)imidazole-4-carboxamido]succinate + ADP + phosphate + 2 H(+)</text>
        <dbReference type="Rhea" id="RHEA:22628"/>
        <dbReference type="ChEBI" id="CHEBI:15378"/>
        <dbReference type="ChEBI" id="CHEBI:29991"/>
        <dbReference type="ChEBI" id="CHEBI:30616"/>
        <dbReference type="ChEBI" id="CHEBI:43474"/>
        <dbReference type="ChEBI" id="CHEBI:58443"/>
        <dbReference type="ChEBI" id="CHEBI:77657"/>
        <dbReference type="ChEBI" id="CHEBI:456216"/>
        <dbReference type="EC" id="6.3.2.6"/>
    </reaction>
</comment>
<dbReference type="InterPro" id="IPR001636">
    <property type="entry name" value="SAICAR_synth"/>
</dbReference>
<evidence type="ECO:0000256" key="4">
    <source>
        <dbReference type="ARBA" id="ARBA00022741"/>
    </source>
</evidence>
<comment type="similarity">
    <text evidence="2 8">Belongs to the SAICAR synthetase family.</text>
</comment>
<evidence type="ECO:0000256" key="5">
    <source>
        <dbReference type="ARBA" id="ARBA00022755"/>
    </source>
</evidence>
<reference evidence="10 11" key="1">
    <citation type="submission" date="2017-07" db="EMBL/GenBank/DDBJ databases">
        <title>Recovery of genomes from metagenomes via a dereplication, aggregation, and scoring strategy.</title>
        <authorList>
            <person name="Sieber C.M."/>
            <person name="Probst A.J."/>
            <person name="Sharrar A."/>
            <person name="Thomas B.C."/>
            <person name="Hess M."/>
            <person name="Tringe S.G."/>
            <person name="Banfield J.F."/>
        </authorList>
    </citation>
    <scope>NUCLEOTIDE SEQUENCE [LARGE SCALE GENOMIC DNA]</scope>
    <source>
        <strain evidence="10">JGI_Cruoil_03_51_56</strain>
    </source>
</reference>
<dbReference type="PANTHER" id="PTHR43700">
    <property type="entry name" value="PHOSPHORIBOSYLAMINOIMIDAZOLE-SUCCINOCARBOXAMIDE SYNTHASE"/>
    <property type="match status" value="1"/>
</dbReference>
<proteinExistence type="inferred from homology"/>
<dbReference type="NCBIfam" id="NF010568">
    <property type="entry name" value="PRK13961.1"/>
    <property type="match status" value="1"/>
</dbReference>
<dbReference type="Pfam" id="PF01259">
    <property type="entry name" value="SAICAR_synt"/>
    <property type="match status" value="1"/>
</dbReference>
<sequence length="294" mass="33067">MLLLRTEMPGIPLAGRGKVRDMFYVGQDLLVVSTDRISAFDVVLPDQIPDKGRVLNQISAFWFERFRKLVPNHLISANADMFPRELLPFKEMLAGRSMLVKYAVPLPVECIVRGYLAGGGWREYQTRGSICGIRLPSRLKQAEKLAEPVFTPSTKAQTGHDENITIEQMARIVGNSIAKQAREVSLRIYSAAAKYALSRGIIIADTKFEFGLIEGELVLIDELLTPDSSRFWDASEYRVGSSPQSFDKQFVRDFLEGLDWDKTPPGPGLPARVIEGTTKRYHEAFYRITGRKLA</sequence>
<dbReference type="EMBL" id="NOZP01000130">
    <property type="protein sequence ID" value="OYD15004.1"/>
    <property type="molecule type" value="Genomic_DNA"/>
</dbReference>
<comment type="caution">
    <text evidence="10">The sequence shown here is derived from an EMBL/GenBank/DDBJ whole genome shotgun (WGS) entry which is preliminary data.</text>
</comment>
<dbReference type="PROSITE" id="PS01058">
    <property type="entry name" value="SAICAR_SYNTHETASE_2"/>
    <property type="match status" value="1"/>
</dbReference>
<keyword evidence="3 8" id="KW-0436">Ligase</keyword>
<dbReference type="Gene3D" id="3.30.200.20">
    <property type="entry name" value="Phosphorylase Kinase, domain 1"/>
    <property type="match status" value="1"/>
</dbReference>
<dbReference type="InterPro" id="IPR028923">
    <property type="entry name" value="SAICAR_synt/ADE2_N"/>
</dbReference>
<dbReference type="SUPFAM" id="SSF56104">
    <property type="entry name" value="SAICAR synthase-like"/>
    <property type="match status" value="1"/>
</dbReference>
<evidence type="ECO:0000259" key="9">
    <source>
        <dbReference type="Pfam" id="PF01259"/>
    </source>
</evidence>
<comment type="pathway">
    <text evidence="1 8">Purine metabolism; IMP biosynthesis via de novo pathway; 5-amino-1-(5-phospho-D-ribosyl)imidazole-4-carboxamide from 5-amino-1-(5-phospho-D-ribosyl)imidazole-4-carboxylate: step 1/2.</text>
</comment>
<evidence type="ECO:0000256" key="1">
    <source>
        <dbReference type="ARBA" id="ARBA00004672"/>
    </source>
</evidence>
<organism evidence="10 11">
    <name type="scientific">candidate division WOR-3 bacterium JGI_Cruoil_03_51_56</name>
    <dbReference type="NCBI Taxonomy" id="1973747"/>
    <lineage>
        <taxon>Bacteria</taxon>
        <taxon>Bacteria division WOR-3</taxon>
    </lineage>
</organism>
<dbReference type="CDD" id="cd01414">
    <property type="entry name" value="SAICAR_synt_Sc"/>
    <property type="match status" value="1"/>
</dbReference>
<dbReference type="InterPro" id="IPR018236">
    <property type="entry name" value="SAICAR_synthetase_CS"/>
</dbReference>
<feature type="domain" description="SAICAR synthetase/ADE2 N-terminal" evidence="9">
    <location>
        <begin position="16"/>
        <end position="263"/>
    </location>
</feature>
<dbReference type="GO" id="GO:0005737">
    <property type="term" value="C:cytoplasm"/>
    <property type="evidence" value="ECO:0007669"/>
    <property type="project" value="TreeGrafter"/>
</dbReference>
<dbReference type="UniPathway" id="UPA00074">
    <property type="reaction ID" value="UER00131"/>
</dbReference>
<keyword evidence="6 8" id="KW-0067">ATP-binding</keyword>
<dbReference type="AlphaFoldDB" id="A0A235BS02"/>
<dbReference type="FunFam" id="3.30.470.20:FF:000015">
    <property type="entry name" value="Phosphoribosylaminoimidazole-succinocarboxamide synthase"/>
    <property type="match status" value="1"/>
</dbReference>
<dbReference type="GO" id="GO:0006189">
    <property type="term" value="P:'de novo' IMP biosynthetic process"/>
    <property type="evidence" value="ECO:0007669"/>
    <property type="project" value="UniProtKB-UniRule"/>
</dbReference>
<dbReference type="PANTHER" id="PTHR43700:SF1">
    <property type="entry name" value="PHOSPHORIBOSYLAMINOIMIDAZOLE-SUCCINOCARBOXAMIDE SYNTHASE"/>
    <property type="match status" value="1"/>
</dbReference>
<accession>A0A235BS02</accession>
<dbReference type="Proteomes" id="UP000215559">
    <property type="component" value="Unassembled WGS sequence"/>
</dbReference>